<accession>A0A382K190</accession>
<sequence>KLFHYERKNTKVKREKKEEAEVRAIKV</sequence>
<dbReference type="EMBL" id="UINC01077084">
    <property type="protein sequence ID" value="SVC16867.1"/>
    <property type="molecule type" value="Genomic_DNA"/>
</dbReference>
<evidence type="ECO:0000313" key="1">
    <source>
        <dbReference type="EMBL" id="SVC16867.1"/>
    </source>
</evidence>
<organism evidence="1">
    <name type="scientific">marine metagenome</name>
    <dbReference type="NCBI Taxonomy" id="408172"/>
    <lineage>
        <taxon>unclassified sequences</taxon>
        <taxon>metagenomes</taxon>
        <taxon>ecological metagenomes</taxon>
    </lineage>
</organism>
<gene>
    <name evidence="1" type="ORF">METZ01_LOCUS269721</name>
</gene>
<feature type="non-terminal residue" evidence="1">
    <location>
        <position position="1"/>
    </location>
</feature>
<reference evidence="1" key="1">
    <citation type="submission" date="2018-05" db="EMBL/GenBank/DDBJ databases">
        <authorList>
            <person name="Lanie J.A."/>
            <person name="Ng W.-L."/>
            <person name="Kazmierczak K.M."/>
            <person name="Andrzejewski T.M."/>
            <person name="Davidsen T.M."/>
            <person name="Wayne K.J."/>
            <person name="Tettelin H."/>
            <person name="Glass J.I."/>
            <person name="Rusch D."/>
            <person name="Podicherti R."/>
            <person name="Tsui H.-C.T."/>
            <person name="Winkler M.E."/>
        </authorList>
    </citation>
    <scope>NUCLEOTIDE SEQUENCE</scope>
</reference>
<feature type="non-terminal residue" evidence="1">
    <location>
        <position position="27"/>
    </location>
</feature>
<dbReference type="AlphaFoldDB" id="A0A382K190"/>
<proteinExistence type="predicted"/>
<name>A0A382K190_9ZZZZ</name>
<protein>
    <submittedName>
        <fullName evidence="1">Uncharacterized protein</fullName>
    </submittedName>
</protein>